<feature type="domain" description="Aminotransferase class I/classII large" evidence="6">
    <location>
        <begin position="32"/>
        <end position="374"/>
    </location>
</feature>
<dbReference type="NCBIfam" id="TIGR04350">
    <property type="entry name" value="C_S_lyase_PatB"/>
    <property type="match status" value="1"/>
</dbReference>
<comment type="similarity">
    <text evidence="5">Belongs to the class-II pyridoxal-phosphate-dependent aminotransferase family. MalY/PatB cystathionine beta-lyase subfamily.</text>
</comment>
<dbReference type="InterPro" id="IPR027619">
    <property type="entry name" value="C-S_lyase_PatB-like"/>
</dbReference>
<dbReference type="GO" id="GO:0030170">
    <property type="term" value="F:pyridoxal phosphate binding"/>
    <property type="evidence" value="ECO:0007669"/>
    <property type="project" value="InterPro"/>
</dbReference>
<dbReference type="OrthoDB" id="9802872at2"/>
<evidence type="ECO:0000313" key="7">
    <source>
        <dbReference type="EMBL" id="CRZ34112.1"/>
    </source>
</evidence>
<dbReference type="CDD" id="cd00609">
    <property type="entry name" value="AAT_like"/>
    <property type="match status" value="1"/>
</dbReference>
<proteinExistence type="inferred from homology"/>
<protein>
    <recommendedName>
        <fullName evidence="2">cysteine-S-conjugate beta-lyase</fullName>
        <ecNumber evidence="2">4.4.1.13</ecNumber>
    </recommendedName>
</protein>
<dbReference type="InterPro" id="IPR015421">
    <property type="entry name" value="PyrdxlP-dep_Trfase_major"/>
</dbReference>
<comment type="cofactor">
    <cofactor evidence="1">
        <name>pyridoxal 5'-phosphate</name>
        <dbReference type="ChEBI" id="CHEBI:597326"/>
    </cofactor>
</comment>
<name>A0A0H5SF57_HERHM</name>
<sequence length="394" mass="45673">MGADFDFDKIINRRNTNSIKWDYVGAKYKRDDLIHLGVADMDFRSPEPVIEAMQKILDYGIFGYTGINESFFTSIQRWIKKKTGISVPKEWIVFCPKVNMASSICVDILTKPDAKVIINSPIYNPLREAVTKNNRRLVESPLVINNGKFTMDFDYIESVTDSETEMFILSNPDNPSTRVWSKEELDRLADICIKNNLILFSDEIHSDILADRVQFYSSLNLKQDIYDRLIYASSLTKTFNIPGIIISYMIIPNIQLRNKVKKELDRLSQNSPNIFSLAAIEAAYNNCDEWVKEVNAYINENDKFFRTFIKEHMEELKVMPREGTYLLWVDYSALNISEDKMCEWFINDAKVEVQMGSNFGKEGRGYFRVNIAASRKLLLQALNNMKDAYHKLKQ</sequence>
<dbReference type="PANTHER" id="PTHR43525">
    <property type="entry name" value="PROTEIN MALY"/>
    <property type="match status" value="1"/>
</dbReference>
<gene>
    <name evidence="7" type="ORF">HHT355_0909</name>
</gene>
<dbReference type="Gene3D" id="3.90.1150.10">
    <property type="entry name" value="Aspartate Aminotransferase, domain 1"/>
    <property type="match status" value="1"/>
</dbReference>
<keyword evidence="3" id="KW-0663">Pyridoxal phosphate</keyword>
<dbReference type="Gene3D" id="3.40.640.10">
    <property type="entry name" value="Type I PLP-dependent aspartate aminotransferase-like (Major domain)"/>
    <property type="match status" value="1"/>
</dbReference>
<evidence type="ECO:0000256" key="3">
    <source>
        <dbReference type="ARBA" id="ARBA00022898"/>
    </source>
</evidence>
<dbReference type="InterPro" id="IPR015422">
    <property type="entry name" value="PyrdxlP-dep_Trfase_small"/>
</dbReference>
<evidence type="ECO:0000256" key="2">
    <source>
        <dbReference type="ARBA" id="ARBA00012224"/>
    </source>
</evidence>
<dbReference type="AlphaFoldDB" id="A0A0H5SF57"/>
<dbReference type="SUPFAM" id="SSF53383">
    <property type="entry name" value="PLP-dependent transferases"/>
    <property type="match status" value="1"/>
</dbReference>
<evidence type="ECO:0000256" key="5">
    <source>
        <dbReference type="ARBA" id="ARBA00037974"/>
    </source>
</evidence>
<evidence type="ECO:0000256" key="4">
    <source>
        <dbReference type="ARBA" id="ARBA00023239"/>
    </source>
</evidence>
<dbReference type="EC" id="4.4.1.13" evidence="2"/>
<evidence type="ECO:0000256" key="1">
    <source>
        <dbReference type="ARBA" id="ARBA00001933"/>
    </source>
</evidence>
<dbReference type="InterPro" id="IPR004839">
    <property type="entry name" value="Aminotransferase_I/II_large"/>
</dbReference>
<keyword evidence="4" id="KW-0456">Lyase</keyword>
<dbReference type="EMBL" id="CVTD020000010">
    <property type="protein sequence ID" value="CRZ34112.1"/>
    <property type="molecule type" value="Genomic_DNA"/>
</dbReference>
<evidence type="ECO:0000313" key="8">
    <source>
        <dbReference type="Proteomes" id="UP000236497"/>
    </source>
</evidence>
<evidence type="ECO:0000259" key="6">
    <source>
        <dbReference type="Pfam" id="PF00155"/>
    </source>
</evidence>
<organism evidence="7 8">
    <name type="scientific">Herbinix hemicellulosilytica</name>
    <dbReference type="NCBI Taxonomy" id="1564487"/>
    <lineage>
        <taxon>Bacteria</taxon>
        <taxon>Bacillati</taxon>
        <taxon>Bacillota</taxon>
        <taxon>Clostridia</taxon>
        <taxon>Lachnospirales</taxon>
        <taxon>Lachnospiraceae</taxon>
        <taxon>Herbinix</taxon>
    </lineage>
</organism>
<dbReference type="InterPro" id="IPR015424">
    <property type="entry name" value="PyrdxlP-dep_Trfase"/>
</dbReference>
<dbReference type="PANTHER" id="PTHR43525:SF1">
    <property type="entry name" value="PROTEIN MALY"/>
    <property type="match status" value="1"/>
</dbReference>
<reference evidence="7 8" key="1">
    <citation type="submission" date="2015-06" db="EMBL/GenBank/DDBJ databases">
        <authorList>
            <person name="Wibberg Daniel"/>
        </authorList>
    </citation>
    <scope>NUCLEOTIDE SEQUENCE [LARGE SCALE GENOMIC DNA]</scope>
    <source>
        <strain evidence="7 8">T3/55T</strain>
    </source>
</reference>
<dbReference type="GO" id="GO:0047804">
    <property type="term" value="F:cysteine-S-conjugate beta-lyase activity"/>
    <property type="evidence" value="ECO:0007669"/>
    <property type="project" value="UniProtKB-EC"/>
</dbReference>
<dbReference type="RefSeq" id="WP_103202224.1">
    <property type="nucleotide sequence ID" value="NZ_CVTD020000010.1"/>
</dbReference>
<dbReference type="Pfam" id="PF00155">
    <property type="entry name" value="Aminotran_1_2"/>
    <property type="match status" value="1"/>
</dbReference>
<accession>A0A0H5SF57</accession>
<dbReference type="InterPro" id="IPR051798">
    <property type="entry name" value="Class-II_PLP-Dep_Aminotrans"/>
</dbReference>
<dbReference type="Proteomes" id="UP000236497">
    <property type="component" value="Unassembled WGS sequence"/>
</dbReference>
<keyword evidence="8" id="KW-1185">Reference proteome</keyword>